<dbReference type="AlphaFoldDB" id="A0A699X7V3"/>
<protein>
    <submittedName>
        <fullName evidence="1">Uncharacterized protein</fullName>
    </submittedName>
</protein>
<gene>
    <name evidence="1" type="ORF">Tci_927588</name>
</gene>
<accession>A0A699X7V3</accession>
<organism evidence="1">
    <name type="scientific">Tanacetum cinerariifolium</name>
    <name type="common">Dalmatian daisy</name>
    <name type="synonym">Chrysanthemum cinerariifolium</name>
    <dbReference type="NCBI Taxonomy" id="118510"/>
    <lineage>
        <taxon>Eukaryota</taxon>
        <taxon>Viridiplantae</taxon>
        <taxon>Streptophyta</taxon>
        <taxon>Embryophyta</taxon>
        <taxon>Tracheophyta</taxon>
        <taxon>Spermatophyta</taxon>
        <taxon>Magnoliopsida</taxon>
        <taxon>eudicotyledons</taxon>
        <taxon>Gunneridae</taxon>
        <taxon>Pentapetalae</taxon>
        <taxon>asterids</taxon>
        <taxon>campanulids</taxon>
        <taxon>Asterales</taxon>
        <taxon>Asteraceae</taxon>
        <taxon>Asteroideae</taxon>
        <taxon>Anthemideae</taxon>
        <taxon>Anthemidinae</taxon>
        <taxon>Tanacetum</taxon>
    </lineage>
</organism>
<comment type="caution">
    <text evidence="1">The sequence shown here is derived from an EMBL/GenBank/DDBJ whole genome shotgun (WGS) entry which is preliminary data.</text>
</comment>
<evidence type="ECO:0000313" key="1">
    <source>
        <dbReference type="EMBL" id="GFD55619.1"/>
    </source>
</evidence>
<dbReference type="EMBL" id="BKCJ011819788">
    <property type="protein sequence ID" value="GFD55619.1"/>
    <property type="molecule type" value="Genomic_DNA"/>
</dbReference>
<reference evidence="1" key="1">
    <citation type="journal article" date="2019" name="Sci. Rep.">
        <title>Draft genome of Tanacetum cinerariifolium, the natural source of mosquito coil.</title>
        <authorList>
            <person name="Yamashiro T."/>
            <person name="Shiraishi A."/>
            <person name="Satake H."/>
            <person name="Nakayama K."/>
        </authorList>
    </citation>
    <scope>NUCLEOTIDE SEQUENCE</scope>
</reference>
<feature type="non-terminal residue" evidence="1">
    <location>
        <position position="93"/>
    </location>
</feature>
<proteinExistence type="predicted"/>
<feature type="non-terminal residue" evidence="1">
    <location>
        <position position="1"/>
    </location>
</feature>
<sequence>LSLAGGFDFIDKAVEDQRHRVRARIIGQHHVRPVQAQRLDVRDQQLVAGNAQATEAEILGDGVVFTVACALDQRFDRRRPIIDLVPQVDVFLI</sequence>
<name>A0A699X7V3_TANCI</name>